<dbReference type="InterPro" id="IPR003406">
    <property type="entry name" value="Glyco_trans_14"/>
</dbReference>
<feature type="chain" id="PRO_5043856298" evidence="6">
    <location>
        <begin position="29"/>
        <end position="169"/>
    </location>
</feature>
<protein>
    <submittedName>
        <fullName evidence="7">Uncharacterized protein</fullName>
    </submittedName>
</protein>
<gene>
    <name evidence="7" type="ORF">Scaly_2821700</name>
</gene>
<feature type="signal peptide" evidence="6">
    <location>
        <begin position="1"/>
        <end position="28"/>
    </location>
</feature>
<evidence type="ECO:0000256" key="4">
    <source>
        <dbReference type="ARBA" id="ARBA00023136"/>
    </source>
</evidence>
<dbReference type="GO" id="GO:0016757">
    <property type="term" value="F:glycosyltransferase activity"/>
    <property type="evidence" value="ECO:0007669"/>
    <property type="project" value="UniProtKB-KW"/>
</dbReference>
<dbReference type="InterPro" id="IPR044174">
    <property type="entry name" value="BC10-like"/>
</dbReference>
<dbReference type="PANTHER" id="PTHR31042">
    <property type="entry name" value="CORE-2/I-BRANCHING BETA-1,6-N-ACETYLGLUCOSAMINYLTRANSFERASE FAMILY PROTEIN-RELATED"/>
    <property type="match status" value="1"/>
</dbReference>
<keyword evidence="2" id="KW-0328">Glycosyltransferase</keyword>
<keyword evidence="4" id="KW-0472">Membrane</keyword>
<evidence type="ECO:0000256" key="3">
    <source>
        <dbReference type="ARBA" id="ARBA00022679"/>
    </source>
</evidence>
<dbReference type="GO" id="GO:0016020">
    <property type="term" value="C:membrane"/>
    <property type="evidence" value="ECO:0007669"/>
    <property type="project" value="UniProtKB-SubCell"/>
</dbReference>
<comment type="caution">
    <text evidence="7">The sequence shown here is derived from an EMBL/GenBank/DDBJ whole genome shotgun (WGS) entry which is preliminary data.</text>
</comment>
<proteinExistence type="predicted"/>
<keyword evidence="5" id="KW-0325">Glycoprotein</keyword>
<comment type="subcellular location">
    <subcellularLocation>
        <location evidence="1">Membrane</location>
        <topology evidence="1">Single-pass type II membrane protein</topology>
    </subcellularLocation>
</comment>
<reference evidence="7" key="2">
    <citation type="journal article" date="2024" name="Plant">
        <title>Genomic evolution and insights into agronomic trait innovations of Sesamum species.</title>
        <authorList>
            <person name="Miao H."/>
            <person name="Wang L."/>
            <person name="Qu L."/>
            <person name="Liu H."/>
            <person name="Sun Y."/>
            <person name="Le M."/>
            <person name="Wang Q."/>
            <person name="Wei S."/>
            <person name="Zheng Y."/>
            <person name="Lin W."/>
            <person name="Duan Y."/>
            <person name="Cao H."/>
            <person name="Xiong S."/>
            <person name="Wang X."/>
            <person name="Wei L."/>
            <person name="Li C."/>
            <person name="Ma Q."/>
            <person name="Ju M."/>
            <person name="Zhao R."/>
            <person name="Li G."/>
            <person name="Mu C."/>
            <person name="Tian Q."/>
            <person name="Mei H."/>
            <person name="Zhang T."/>
            <person name="Gao T."/>
            <person name="Zhang H."/>
        </authorList>
    </citation>
    <scope>NUCLEOTIDE SEQUENCE</scope>
    <source>
        <strain evidence="7">KEN8</strain>
    </source>
</reference>
<accession>A0AAW2IU65</accession>
<organism evidence="7">
    <name type="scientific">Sesamum calycinum</name>
    <dbReference type="NCBI Taxonomy" id="2727403"/>
    <lineage>
        <taxon>Eukaryota</taxon>
        <taxon>Viridiplantae</taxon>
        <taxon>Streptophyta</taxon>
        <taxon>Embryophyta</taxon>
        <taxon>Tracheophyta</taxon>
        <taxon>Spermatophyta</taxon>
        <taxon>Magnoliopsida</taxon>
        <taxon>eudicotyledons</taxon>
        <taxon>Gunneridae</taxon>
        <taxon>Pentapetalae</taxon>
        <taxon>asterids</taxon>
        <taxon>lamiids</taxon>
        <taxon>Lamiales</taxon>
        <taxon>Pedaliaceae</taxon>
        <taxon>Sesamum</taxon>
    </lineage>
</organism>
<name>A0AAW2IU65_9LAMI</name>
<dbReference type="EMBL" id="JACGWM010001944">
    <property type="protein sequence ID" value="KAL0285358.1"/>
    <property type="molecule type" value="Genomic_DNA"/>
</dbReference>
<keyword evidence="3" id="KW-0808">Transferase</keyword>
<evidence type="ECO:0000256" key="2">
    <source>
        <dbReference type="ARBA" id="ARBA00022676"/>
    </source>
</evidence>
<keyword evidence="6" id="KW-0732">Signal</keyword>
<dbReference type="AlphaFoldDB" id="A0AAW2IU65"/>
<evidence type="ECO:0000256" key="6">
    <source>
        <dbReference type="SAM" id="SignalP"/>
    </source>
</evidence>
<dbReference type="PANTHER" id="PTHR31042:SF60">
    <property type="entry name" value="CORE-2_I-BRANCHING BETA-1,6-N-ACETYLGLUCOSAMINYLTRANSFERASE FAMILY PROTEIN"/>
    <property type="match status" value="1"/>
</dbReference>
<evidence type="ECO:0000256" key="1">
    <source>
        <dbReference type="ARBA" id="ARBA00004606"/>
    </source>
</evidence>
<dbReference type="Pfam" id="PF02485">
    <property type="entry name" value="Branch"/>
    <property type="match status" value="1"/>
</dbReference>
<evidence type="ECO:0000313" key="7">
    <source>
        <dbReference type="EMBL" id="KAL0285358.1"/>
    </source>
</evidence>
<evidence type="ECO:0000256" key="5">
    <source>
        <dbReference type="ARBA" id="ARBA00023180"/>
    </source>
</evidence>
<sequence>MLPPTPLSLFCAILLCLPLALIFTFTHSITTSSSSSSSSSLTKTNLFLPPTTPPLKPQINNQTTATATIPPPPQLPLDEEDDVSLFALASRVHPSPKPIKKLAFMFLTTSPLPFAPLWELFFARAPQNLYNIYVHADPSANYTTKGFGFAGVFDGRVIPSKPTAATPLL</sequence>
<reference evidence="7" key="1">
    <citation type="submission" date="2020-06" db="EMBL/GenBank/DDBJ databases">
        <authorList>
            <person name="Li T."/>
            <person name="Hu X."/>
            <person name="Zhang T."/>
            <person name="Song X."/>
            <person name="Zhang H."/>
            <person name="Dai N."/>
            <person name="Sheng W."/>
            <person name="Hou X."/>
            <person name="Wei L."/>
        </authorList>
    </citation>
    <scope>NUCLEOTIDE SEQUENCE</scope>
    <source>
        <strain evidence="7">KEN8</strain>
        <tissue evidence="7">Leaf</tissue>
    </source>
</reference>